<comment type="caution">
    <text evidence="1">The sequence shown here is derived from an EMBL/GenBank/DDBJ whole genome shotgun (WGS) entry which is preliminary data.</text>
</comment>
<reference evidence="1 2" key="1">
    <citation type="submission" date="2018-05" db="EMBL/GenBank/DDBJ databases">
        <title>The draft genome of strain NS-104.</title>
        <authorList>
            <person name="Hang P."/>
            <person name="Jiang J."/>
        </authorList>
    </citation>
    <scope>NUCLEOTIDE SEQUENCE [LARGE SCALE GENOMIC DNA]</scope>
    <source>
        <strain evidence="1 2">NS-104</strain>
    </source>
</reference>
<dbReference type="Gene3D" id="1.10.3680.10">
    <property type="entry name" value="TerB-like"/>
    <property type="match status" value="1"/>
</dbReference>
<dbReference type="InterPro" id="IPR029024">
    <property type="entry name" value="TerB-like"/>
</dbReference>
<evidence type="ECO:0000313" key="1">
    <source>
        <dbReference type="EMBL" id="PWE57690.1"/>
    </source>
</evidence>
<organism evidence="1 2">
    <name type="scientific">Metarhizobium album</name>
    <dbReference type="NCBI Taxonomy" id="2182425"/>
    <lineage>
        <taxon>Bacteria</taxon>
        <taxon>Pseudomonadati</taxon>
        <taxon>Pseudomonadota</taxon>
        <taxon>Alphaproteobacteria</taxon>
        <taxon>Hyphomicrobiales</taxon>
        <taxon>Rhizobiaceae</taxon>
        <taxon>Metarhizobium</taxon>
    </lineage>
</organism>
<dbReference type="Proteomes" id="UP000245252">
    <property type="component" value="Unassembled WGS sequence"/>
</dbReference>
<dbReference type="CDD" id="cd07176">
    <property type="entry name" value="terB"/>
    <property type="match status" value="1"/>
</dbReference>
<dbReference type="AlphaFoldDB" id="A0A2U2DWK2"/>
<keyword evidence="2" id="KW-1185">Reference proteome</keyword>
<protein>
    <submittedName>
        <fullName evidence="1">Tellurite resistance protein TerB</fullName>
    </submittedName>
</protein>
<dbReference type="EMBL" id="QFBC01000001">
    <property type="protein sequence ID" value="PWE57690.1"/>
    <property type="molecule type" value="Genomic_DNA"/>
</dbReference>
<name>A0A2U2DWK2_9HYPH</name>
<dbReference type="RefSeq" id="WP_109456207.1">
    <property type="nucleotide sequence ID" value="NZ_QFBC01000001.1"/>
</dbReference>
<evidence type="ECO:0000313" key="2">
    <source>
        <dbReference type="Proteomes" id="UP000245252"/>
    </source>
</evidence>
<sequence length="137" mass="15016">MAGKLGTHDALIYVMVMASAVDSSMSDSELSRIGQLVKALPVFDSFDENRLIDVSQACADLVSGPEGLDIALETIRDTLSPRLYDMAYALAVEVMAVDEAVLPEEIRLLQLLRDRLSLDKLTCAAIERSAIARYRRA</sequence>
<dbReference type="SUPFAM" id="SSF158682">
    <property type="entry name" value="TerB-like"/>
    <property type="match status" value="1"/>
</dbReference>
<gene>
    <name evidence="1" type="ORF">DEM27_00310</name>
</gene>
<dbReference type="OrthoDB" id="8448017at2"/>
<proteinExistence type="predicted"/>
<accession>A0A2U2DWK2</accession>